<dbReference type="AlphaFoldDB" id="A0AAN6TAF5"/>
<evidence type="ECO:0000313" key="1">
    <source>
        <dbReference type="EMBL" id="KAK4110261.1"/>
    </source>
</evidence>
<dbReference type="RefSeq" id="XP_064667831.1">
    <property type="nucleotide sequence ID" value="XM_064809127.1"/>
</dbReference>
<dbReference type="GeneID" id="89933250"/>
<evidence type="ECO:0000313" key="2">
    <source>
        <dbReference type="Proteomes" id="UP001302812"/>
    </source>
</evidence>
<comment type="caution">
    <text evidence="1">The sequence shown here is derived from an EMBL/GenBank/DDBJ whole genome shotgun (WGS) entry which is preliminary data.</text>
</comment>
<protein>
    <submittedName>
        <fullName evidence="1">Uncharacterized protein</fullName>
    </submittedName>
</protein>
<proteinExistence type="predicted"/>
<keyword evidence="2" id="KW-1185">Reference proteome</keyword>
<reference evidence="1" key="2">
    <citation type="submission" date="2023-05" db="EMBL/GenBank/DDBJ databases">
        <authorList>
            <consortium name="Lawrence Berkeley National Laboratory"/>
            <person name="Steindorff A."/>
            <person name="Hensen N."/>
            <person name="Bonometti L."/>
            <person name="Westerberg I."/>
            <person name="Brannstrom I.O."/>
            <person name="Guillou S."/>
            <person name="Cros-Aarteil S."/>
            <person name="Calhoun S."/>
            <person name="Haridas S."/>
            <person name="Kuo A."/>
            <person name="Mondo S."/>
            <person name="Pangilinan J."/>
            <person name="Riley R."/>
            <person name="Labutti K."/>
            <person name="Andreopoulos B."/>
            <person name="Lipzen A."/>
            <person name="Chen C."/>
            <person name="Yanf M."/>
            <person name="Daum C."/>
            <person name="Ng V."/>
            <person name="Clum A."/>
            <person name="Ohm R."/>
            <person name="Martin F."/>
            <person name="Silar P."/>
            <person name="Natvig D."/>
            <person name="Lalanne C."/>
            <person name="Gautier V."/>
            <person name="Ament-Velasquez S.L."/>
            <person name="Kruys A."/>
            <person name="Hutchinson M.I."/>
            <person name="Powell A.J."/>
            <person name="Barry K."/>
            <person name="Miller A.N."/>
            <person name="Grigoriev I.V."/>
            <person name="Debuchy R."/>
            <person name="Gladieux P."/>
            <person name="Thoren M.H."/>
            <person name="Johannesson H."/>
        </authorList>
    </citation>
    <scope>NUCLEOTIDE SEQUENCE</scope>
    <source>
        <strain evidence="1">CBS 508.74</strain>
    </source>
</reference>
<gene>
    <name evidence="1" type="ORF">N656DRAFT_285795</name>
</gene>
<reference evidence="1" key="1">
    <citation type="journal article" date="2023" name="Mol. Phylogenet. Evol.">
        <title>Genome-scale phylogeny and comparative genomics of the fungal order Sordariales.</title>
        <authorList>
            <person name="Hensen N."/>
            <person name="Bonometti L."/>
            <person name="Westerberg I."/>
            <person name="Brannstrom I.O."/>
            <person name="Guillou S."/>
            <person name="Cros-Aarteil S."/>
            <person name="Calhoun S."/>
            <person name="Haridas S."/>
            <person name="Kuo A."/>
            <person name="Mondo S."/>
            <person name="Pangilinan J."/>
            <person name="Riley R."/>
            <person name="LaButti K."/>
            <person name="Andreopoulos B."/>
            <person name="Lipzen A."/>
            <person name="Chen C."/>
            <person name="Yan M."/>
            <person name="Daum C."/>
            <person name="Ng V."/>
            <person name="Clum A."/>
            <person name="Steindorff A."/>
            <person name="Ohm R.A."/>
            <person name="Martin F."/>
            <person name="Silar P."/>
            <person name="Natvig D.O."/>
            <person name="Lalanne C."/>
            <person name="Gautier V."/>
            <person name="Ament-Velasquez S.L."/>
            <person name="Kruys A."/>
            <person name="Hutchinson M.I."/>
            <person name="Powell A.J."/>
            <person name="Barry K."/>
            <person name="Miller A.N."/>
            <person name="Grigoriev I.V."/>
            <person name="Debuchy R."/>
            <person name="Gladieux P."/>
            <person name="Hiltunen Thoren M."/>
            <person name="Johannesson H."/>
        </authorList>
    </citation>
    <scope>NUCLEOTIDE SEQUENCE</scope>
    <source>
        <strain evidence="1">CBS 508.74</strain>
    </source>
</reference>
<accession>A0AAN6TAF5</accession>
<sequence>MLPRVRSTFAVLGREKIPLTPFVTEPWLLWLFFDSLATCRVCGPESRLALPTCQGRQLRVNVTTAHSTSYSHVPLHRERCGDYDLALFGLARRRRVTGEVSRSGAIEGEMGNKDLAPAVARSVPFLFTYQLQATIVVIRLRVSQSLV</sequence>
<dbReference type="Proteomes" id="UP001302812">
    <property type="component" value="Unassembled WGS sequence"/>
</dbReference>
<organism evidence="1 2">
    <name type="scientific">Canariomyces notabilis</name>
    <dbReference type="NCBI Taxonomy" id="2074819"/>
    <lineage>
        <taxon>Eukaryota</taxon>
        <taxon>Fungi</taxon>
        <taxon>Dikarya</taxon>
        <taxon>Ascomycota</taxon>
        <taxon>Pezizomycotina</taxon>
        <taxon>Sordariomycetes</taxon>
        <taxon>Sordariomycetidae</taxon>
        <taxon>Sordariales</taxon>
        <taxon>Chaetomiaceae</taxon>
        <taxon>Canariomyces</taxon>
    </lineage>
</organism>
<name>A0AAN6TAF5_9PEZI</name>
<dbReference type="EMBL" id="MU853351">
    <property type="protein sequence ID" value="KAK4110261.1"/>
    <property type="molecule type" value="Genomic_DNA"/>
</dbReference>